<proteinExistence type="predicted"/>
<feature type="non-terminal residue" evidence="3">
    <location>
        <position position="1"/>
    </location>
</feature>
<dbReference type="Gene3D" id="2.70.70.10">
    <property type="entry name" value="Glucose Permease (Domain IIA)"/>
    <property type="match status" value="1"/>
</dbReference>
<dbReference type="PANTHER" id="PTHR21666:SF270">
    <property type="entry name" value="MUREIN HYDROLASE ACTIVATOR ENVC"/>
    <property type="match status" value="1"/>
</dbReference>
<dbReference type="CDD" id="cd12797">
    <property type="entry name" value="M23_peptidase"/>
    <property type="match status" value="1"/>
</dbReference>
<dbReference type="OrthoDB" id="1099523at2"/>
<feature type="domain" description="M23ase beta-sheet core" evidence="2">
    <location>
        <begin position="68"/>
        <end position="165"/>
    </location>
</feature>
<dbReference type="SUPFAM" id="SSF51261">
    <property type="entry name" value="Duplicated hybrid motif"/>
    <property type="match status" value="1"/>
</dbReference>
<organism evidence="3 4">
    <name type="scientific">Modestobacter versicolor</name>
    <dbReference type="NCBI Taxonomy" id="429133"/>
    <lineage>
        <taxon>Bacteria</taxon>
        <taxon>Bacillati</taxon>
        <taxon>Actinomycetota</taxon>
        <taxon>Actinomycetes</taxon>
        <taxon>Geodermatophilales</taxon>
        <taxon>Geodermatophilaceae</taxon>
        <taxon>Modestobacter</taxon>
    </lineage>
</organism>
<dbReference type="InterPro" id="IPR050570">
    <property type="entry name" value="Cell_wall_metabolism_enzyme"/>
</dbReference>
<feature type="region of interest" description="Disordered" evidence="1">
    <location>
        <begin position="1"/>
        <end position="34"/>
    </location>
</feature>
<dbReference type="InterPro" id="IPR011055">
    <property type="entry name" value="Dup_hybrid_motif"/>
</dbReference>
<keyword evidence="4" id="KW-1185">Reference proteome</keyword>
<dbReference type="PANTHER" id="PTHR21666">
    <property type="entry name" value="PEPTIDASE-RELATED"/>
    <property type="match status" value="1"/>
</dbReference>
<sequence length="176" mass="19004">PGRGPRGRGRWPPARPARRGRRRPRPARSPAAAWRWRRPGRRLARPKAVLPVQGARLSSGFGYRWGTLHGGVDFAAPMGTPEYAAMDGVVVRAGAASGFGLAVYVQHENGDVTVYGHMQEILVAEGQTVKAGDTIALLGNRGQSTGPHLHFEVHVGGIDGERVDPLAWLRDRGVQV</sequence>
<dbReference type="Pfam" id="PF01551">
    <property type="entry name" value="Peptidase_M23"/>
    <property type="match status" value="1"/>
</dbReference>
<dbReference type="GO" id="GO:0004222">
    <property type="term" value="F:metalloendopeptidase activity"/>
    <property type="evidence" value="ECO:0007669"/>
    <property type="project" value="TreeGrafter"/>
</dbReference>
<evidence type="ECO:0000313" key="3">
    <source>
        <dbReference type="EMBL" id="PZA22720.1"/>
    </source>
</evidence>
<evidence type="ECO:0000259" key="2">
    <source>
        <dbReference type="Pfam" id="PF01551"/>
    </source>
</evidence>
<dbReference type="EMBL" id="QKNV01000022">
    <property type="protein sequence ID" value="PZA22720.1"/>
    <property type="molecule type" value="Genomic_DNA"/>
</dbReference>
<gene>
    <name evidence="3" type="ORF">DMO24_03815</name>
</gene>
<evidence type="ECO:0000256" key="1">
    <source>
        <dbReference type="SAM" id="MobiDB-lite"/>
    </source>
</evidence>
<protein>
    <submittedName>
        <fullName evidence="3">M23 family peptidase</fullName>
    </submittedName>
</protein>
<comment type="caution">
    <text evidence="3">The sequence shown here is derived from an EMBL/GenBank/DDBJ whole genome shotgun (WGS) entry which is preliminary data.</text>
</comment>
<evidence type="ECO:0000313" key="4">
    <source>
        <dbReference type="Proteomes" id="UP000247602"/>
    </source>
</evidence>
<reference evidence="3 4" key="1">
    <citation type="submission" date="2018-06" db="EMBL/GenBank/DDBJ databases">
        <title>Draft genome sequence of Modestobacter versicolor CP153-2.</title>
        <authorList>
            <person name="Gundlapally S.R."/>
        </authorList>
    </citation>
    <scope>NUCLEOTIDE SEQUENCE [LARGE SCALE GENOMIC DNA]</scope>
    <source>
        <strain evidence="3 4">CP153-2</strain>
    </source>
</reference>
<dbReference type="AlphaFoldDB" id="A0A323VEW0"/>
<dbReference type="InterPro" id="IPR016047">
    <property type="entry name" value="M23ase_b-sheet_dom"/>
</dbReference>
<name>A0A323VEW0_9ACTN</name>
<dbReference type="Proteomes" id="UP000247602">
    <property type="component" value="Unassembled WGS sequence"/>
</dbReference>
<accession>A0A323VEW0</accession>
<feature type="compositionally biased region" description="Basic residues" evidence="1">
    <location>
        <begin position="16"/>
        <end position="26"/>
    </location>
</feature>